<evidence type="ECO:0000313" key="3">
    <source>
        <dbReference type="EMBL" id="QGX96800.1"/>
    </source>
</evidence>
<dbReference type="OrthoDB" id="7834193at2"/>
<evidence type="ECO:0000256" key="1">
    <source>
        <dbReference type="SAM" id="SignalP"/>
    </source>
</evidence>
<dbReference type="Proteomes" id="UP000428330">
    <property type="component" value="Chromosome"/>
</dbReference>
<feature type="domain" description="DUF6782" evidence="2">
    <location>
        <begin position="24"/>
        <end position="253"/>
    </location>
</feature>
<dbReference type="Pfam" id="PF20573">
    <property type="entry name" value="DUF6782"/>
    <property type="match status" value="1"/>
</dbReference>
<protein>
    <recommendedName>
        <fullName evidence="2">DUF6782 domain-containing protein</fullName>
    </recommendedName>
</protein>
<dbReference type="RefSeq" id="WP_157705238.1">
    <property type="nucleotide sequence ID" value="NZ_CP034348.1"/>
</dbReference>
<sequence>MSRTVFHARLFAIGLCLSMAASVMAETCIDAPGAPPQTDVQRGLSTLYENAMRALESFPSLRDTVSDRSPGLCYAERMDGAHGYLDVERNRIYITQDLPEEMQLGILLHEIRHLDQIALGACPSDHLAMEEYARATFALEADASAISLLVAWQLKEKGQPAVWSALSSWDSQSDIAARFKQEMATVGTTGAAVSAAFDQWYASDHRRAQYYLSICSAYLDRQDASKALPRYLVLSPAFFDELCTLPDGQRYLCSEPEHARP</sequence>
<dbReference type="EMBL" id="CP034348">
    <property type="protein sequence ID" value="QGX96800.1"/>
    <property type="molecule type" value="Genomic_DNA"/>
</dbReference>
<dbReference type="AlphaFoldDB" id="A0A6I6IIQ5"/>
<feature type="signal peptide" evidence="1">
    <location>
        <begin position="1"/>
        <end position="25"/>
    </location>
</feature>
<name>A0A6I6IIQ5_9RHOB</name>
<evidence type="ECO:0000313" key="4">
    <source>
        <dbReference type="Proteomes" id="UP000428330"/>
    </source>
</evidence>
<keyword evidence="4" id="KW-1185">Reference proteome</keyword>
<reference evidence="4" key="1">
    <citation type="submission" date="2018-12" db="EMBL/GenBank/DDBJ databases">
        <title>Complete genome sequence of Roseovarius sp. MME-070.</title>
        <authorList>
            <person name="Nam Y.-D."/>
            <person name="Kang J."/>
            <person name="Chung W.-H."/>
            <person name="Park Y.S."/>
        </authorList>
    </citation>
    <scope>NUCLEOTIDE SEQUENCE [LARGE SCALE GENOMIC DNA]</scope>
    <source>
        <strain evidence="4">MME-070</strain>
    </source>
</reference>
<keyword evidence="1" id="KW-0732">Signal</keyword>
<evidence type="ECO:0000259" key="2">
    <source>
        <dbReference type="Pfam" id="PF20573"/>
    </source>
</evidence>
<gene>
    <name evidence="3" type="ORF">EI983_00305</name>
</gene>
<accession>A0A6I6IIQ5</accession>
<dbReference type="InterPro" id="IPR046709">
    <property type="entry name" value="DUF6782"/>
</dbReference>
<proteinExistence type="predicted"/>
<dbReference type="KEGG" id="rom:EI983_00305"/>
<feature type="chain" id="PRO_5026229300" description="DUF6782 domain-containing protein" evidence="1">
    <location>
        <begin position="26"/>
        <end position="261"/>
    </location>
</feature>
<organism evidence="3 4">
    <name type="scientific">Roseovarius faecimaris</name>
    <dbReference type="NCBI Taxonomy" id="2494550"/>
    <lineage>
        <taxon>Bacteria</taxon>
        <taxon>Pseudomonadati</taxon>
        <taxon>Pseudomonadota</taxon>
        <taxon>Alphaproteobacteria</taxon>
        <taxon>Rhodobacterales</taxon>
        <taxon>Roseobacteraceae</taxon>
        <taxon>Roseovarius</taxon>
    </lineage>
</organism>